<dbReference type="InterPro" id="IPR035906">
    <property type="entry name" value="MetI-like_sf"/>
</dbReference>
<feature type="transmembrane region" description="Helical" evidence="8">
    <location>
        <begin position="6"/>
        <end position="29"/>
    </location>
</feature>
<sequence>MNWFAASFLIPFSIMVLMFLIVPILSMIYDSFQKSGTGFTFENYQTVFESDFYLQAFANSIKISLFSSLLALFAAIFATYSLTKFPQSVQDKVMNFANLTSNFAGVPLAFAFIILLGNSGLFVLLFEKMGISGMSSFNLYSMAGIILIYIYFQLPLAVMLLFPIYHGIQDQWKEAASILGASNTQFWLRIGVPVILPSLVGTFSILFANAMGAYATVYALTGSSYNMLPVRIGALVSGDVFAQPELASALALALGVILVIAMLFNEWLMRMVRRDLR</sequence>
<evidence type="ECO:0000256" key="6">
    <source>
        <dbReference type="ARBA" id="ARBA00022989"/>
    </source>
</evidence>
<dbReference type="Pfam" id="PF00528">
    <property type="entry name" value="BPD_transp_1"/>
    <property type="match status" value="1"/>
</dbReference>
<feature type="transmembrane region" description="Helical" evidence="8">
    <location>
        <begin position="246"/>
        <end position="268"/>
    </location>
</feature>
<keyword evidence="6 8" id="KW-1133">Transmembrane helix</keyword>
<comment type="subcellular location">
    <subcellularLocation>
        <location evidence="1 8">Cell membrane</location>
        <topology evidence="1 8">Multi-pass membrane protein</topology>
    </subcellularLocation>
</comment>
<protein>
    <submittedName>
        <fullName evidence="10">ABC transporter permease</fullName>
    </submittedName>
</protein>
<evidence type="ECO:0000256" key="8">
    <source>
        <dbReference type="RuleBase" id="RU363032"/>
    </source>
</evidence>
<dbReference type="PANTHER" id="PTHR42929">
    <property type="entry name" value="INNER MEMBRANE ABC TRANSPORTER PERMEASE PROTEIN YDCU-RELATED-RELATED"/>
    <property type="match status" value="1"/>
</dbReference>
<name>A0A0M2T0Z6_9BACI</name>
<keyword evidence="11" id="KW-1185">Reference proteome</keyword>
<evidence type="ECO:0000256" key="4">
    <source>
        <dbReference type="ARBA" id="ARBA00022475"/>
    </source>
</evidence>
<dbReference type="GO" id="GO:0005886">
    <property type="term" value="C:plasma membrane"/>
    <property type="evidence" value="ECO:0007669"/>
    <property type="project" value="UniProtKB-SubCell"/>
</dbReference>
<feature type="transmembrane region" description="Helical" evidence="8">
    <location>
        <begin position="186"/>
        <end position="208"/>
    </location>
</feature>
<evidence type="ECO:0000256" key="7">
    <source>
        <dbReference type="ARBA" id="ARBA00023136"/>
    </source>
</evidence>
<dbReference type="PATRIC" id="fig|1408103.3.peg.390"/>
<organism evidence="10 11">
    <name type="scientific">Mesobacillus campisalis</name>
    <dbReference type="NCBI Taxonomy" id="1408103"/>
    <lineage>
        <taxon>Bacteria</taxon>
        <taxon>Bacillati</taxon>
        <taxon>Bacillota</taxon>
        <taxon>Bacilli</taxon>
        <taxon>Bacillales</taxon>
        <taxon>Bacillaceae</taxon>
        <taxon>Mesobacillus</taxon>
    </lineage>
</organism>
<accession>A0A0M2T0Z6</accession>
<dbReference type="CDD" id="cd06261">
    <property type="entry name" value="TM_PBP2"/>
    <property type="match status" value="1"/>
</dbReference>
<keyword evidence="4" id="KW-1003">Cell membrane</keyword>
<evidence type="ECO:0000256" key="3">
    <source>
        <dbReference type="ARBA" id="ARBA00022448"/>
    </source>
</evidence>
<dbReference type="AlphaFoldDB" id="A0A0M2T0Z6"/>
<evidence type="ECO:0000256" key="2">
    <source>
        <dbReference type="ARBA" id="ARBA00007069"/>
    </source>
</evidence>
<feature type="domain" description="ABC transmembrane type-1" evidence="9">
    <location>
        <begin position="57"/>
        <end position="269"/>
    </location>
</feature>
<evidence type="ECO:0000313" key="11">
    <source>
        <dbReference type="Proteomes" id="UP000034166"/>
    </source>
</evidence>
<dbReference type="Gene3D" id="1.10.3720.10">
    <property type="entry name" value="MetI-like"/>
    <property type="match status" value="1"/>
</dbReference>
<dbReference type="GO" id="GO:0055085">
    <property type="term" value="P:transmembrane transport"/>
    <property type="evidence" value="ECO:0007669"/>
    <property type="project" value="InterPro"/>
</dbReference>
<evidence type="ECO:0000259" key="9">
    <source>
        <dbReference type="PROSITE" id="PS50928"/>
    </source>
</evidence>
<feature type="transmembrane region" description="Helical" evidence="8">
    <location>
        <begin position="137"/>
        <end position="166"/>
    </location>
</feature>
<dbReference type="EMBL" id="LAYY01000001">
    <property type="protein sequence ID" value="KKK40103.1"/>
    <property type="molecule type" value="Genomic_DNA"/>
</dbReference>
<dbReference type="InterPro" id="IPR000515">
    <property type="entry name" value="MetI-like"/>
</dbReference>
<feature type="transmembrane region" description="Helical" evidence="8">
    <location>
        <begin position="63"/>
        <end position="83"/>
    </location>
</feature>
<dbReference type="PROSITE" id="PS50928">
    <property type="entry name" value="ABC_TM1"/>
    <property type="match status" value="1"/>
</dbReference>
<feature type="transmembrane region" description="Helical" evidence="8">
    <location>
        <begin position="103"/>
        <end position="125"/>
    </location>
</feature>
<dbReference type="Proteomes" id="UP000034166">
    <property type="component" value="Unassembled WGS sequence"/>
</dbReference>
<proteinExistence type="inferred from homology"/>
<evidence type="ECO:0000256" key="5">
    <source>
        <dbReference type="ARBA" id="ARBA00022692"/>
    </source>
</evidence>
<keyword evidence="3 8" id="KW-0813">Transport</keyword>
<dbReference type="PANTHER" id="PTHR42929:SF1">
    <property type="entry name" value="INNER MEMBRANE ABC TRANSPORTER PERMEASE PROTEIN YDCU-RELATED"/>
    <property type="match status" value="1"/>
</dbReference>
<comment type="caution">
    <text evidence="10">The sequence shown here is derived from an EMBL/GenBank/DDBJ whole genome shotgun (WGS) entry which is preliminary data.</text>
</comment>
<comment type="similarity">
    <text evidence="2">Belongs to the binding-protein-dependent transport system permease family. CysTW subfamily.</text>
</comment>
<dbReference type="OrthoDB" id="8404154at2"/>
<keyword evidence="5 8" id="KW-0812">Transmembrane</keyword>
<reference evidence="10 11" key="1">
    <citation type="submission" date="2015-04" db="EMBL/GenBank/DDBJ databases">
        <title>Taxonomic description and genome sequence of Bacillus campisalis sp. nov., a novel member of the genus Bacillus isolated from solar saltern.</title>
        <authorList>
            <person name="Mathan Kumar R."/>
            <person name="Kaur G."/>
            <person name="Kumar A."/>
            <person name="Singh N.K."/>
            <person name="Kaur N."/>
            <person name="Kumar N."/>
            <person name="Mayilraj S."/>
        </authorList>
    </citation>
    <scope>NUCLEOTIDE SEQUENCE [LARGE SCALE GENOMIC DNA]</scope>
    <source>
        <strain evidence="10 11">SA2-6</strain>
    </source>
</reference>
<keyword evidence="7 8" id="KW-0472">Membrane</keyword>
<gene>
    <name evidence="10" type="ORF">WQ57_01750</name>
</gene>
<evidence type="ECO:0000256" key="1">
    <source>
        <dbReference type="ARBA" id="ARBA00004651"/>
    </source>
</evidence>
<evidence type="ECO:0000313" key="10">
    <source>
        <dbReference type="EMBL" id="KKK40103.1"/>
    </source>
</evidence>
<dbReference type="RefSeq" id="WP_046522053.1">
    <property type="nucleotide sequence ID" value="NZ_LAYY01000001.1"/>
</dbReference>
<dbReference type="SUPFAM" id="SSF161098">
    <property type="entry name" value="MetI-like"/>
    <property type="match status" value="1"/>
</dbReference>